<organism evidence="1 2">
    <name type="scientific">Luteibacter pinisoli</name>
    <dbReference type="NCBI Taxonomy" id="2589080"/>
    <lineage>
        <taxon>Bacteria</taxon>
        <taxon>Pseudomonadati</taxon>
        <taxon>Pseudomonadota</taxon>
        <taxon>Gammaproteobacteria</taxon>
        <taxon>Lysobacterales</taxon>
        <taxon>Rhodanobacteraceae</taxon>
        <taxon>Luteibacter</taxon>
    </lineage>
</organism>
<dbReference type="KEGG" id="lpy:FIV34_02510"/>
<dbReference type="RefSeq" id="WP_139979352.1">
    <property type="nucleotide sequence ID" value="NZ_CP041046.1"/>
</dbReference>
<protein>
    <submittedName>
        <fullName evidence="1">DUF2589 domain-containing protein</fullName>
    </submittedName>
</protein>
<evidence type="ECO:0000313" key="1">
    <source>
        <dbReference type="EMBL" id="QDE38150.1"/>
    </source>
</evidence>
<name>A0A4Y5YYR3_9GAMM</name>
<keyword evidence="2" id="KW-1185">Reference proteome</keyword>
<dbReference type="Proteomes" id="UP000316093">
    <property type="component" value="Chromosome"/>
</dbReference>
<reference evidence="1 2" key="1">
    <citation type="submission" date="2019-06" db="EMBL/GenBank/DDBJ databases">
        <title>A complete genome sequence for Luteibacter pinisoli MAH-14.</title>
        <authorList>
            <person name="Baltrus D.A."/>
        </authorList>
    </citation>
    <scope>NUCLEOTIDE SEQUENCE [LARGE SCALE GENOMIC DNA]</scope>
    <source>
        <strain evidence="1 2">MAH-14</strain>
    </source>
</reference>
<accession>A0A4Y5YYR3</accession>
<evidence type="ECO:0000313" key="2">
    <source>
        <dbReference type="Proteomes" id="UP000316093"/>
    </source>
</evidence>
<dbReference type="InterPro" id="IPR024510">
    <property type="entry name" value="DUF2589"/>
</dbReference>
<dbReference type="AlphaFoldDB" id="A0A4Y5YYR3"/>
<dbReference type="Pfam" id="PF11655">
    <property type="entry name" value="DUF2589"/>
    <property type="match status" value="1"/>
</dbReference>
<sequence length="180" mass="19515">MRRTGLSVAPLESLIEAMAGAVVDAQARIEQSQVAHLGEYFDENNRPKSVVIRMPSMQSGSQDGDEDLYRAPLLPLVPTTSLRIKDVEICFDAELGAFVDSADTDGDGEPPTTRSRWAFRAKGRKRSVALDTLARRGDGGPGKVHVTLRVEGVEPPDGVARLSNHLAMTQGVFQTFRPGD</sequence>
<proteinExistence type="predicted"/>
<dbReference type="EMBL" id="CP041046">
    <property type="protein sequence ID" value="QDE38150.1"/>
    <property type="molecule type" value="Genomic_DNA"/>
</dbReference>
<gene>
    <name evidence="1" type="ORF">FIV34_02510</name>
</gene>
<dbReference type="OrthoDB" id="6004583at2"/>